<dbReference type="AlphaFoldDB" id="Q5Z5H8"/>
<evidence type="ECO:0000313" key="2">
    <source>
        <dbReference type="EMBL" id="BAD62076.1"/>
    </source>
</evidence>
<reference evidence="3" key="2">
    <citation type="journal article" date="2008" name="Nucleic Acids Res.">
        <title>The rice annotation project database (RAP-DB): 2008 update.</title>
        <authorList>
            <consortium name="The rice annotation project (RAP)"/>
        </authorList>
    </citation>
    <scope>GENOME REANNOTATION</scope>
    <source>
        <strain evidence="3">cv. Nipponbare</strain>
    </source>
</reference>
<name>Q5Z5H8_ORYSJ</name>
<sequence>MAIKDRFTRNPGIHTALATSGSTGGEGGRDGVGSAGVSGCPAAGFTTALEGTVHLRGIGWA</sequence>
<dbReference type="Proteomes" id="UP000000763">
    <property type="component" value="Chromosome 6"/>
</dbReference>
<protein>
    <submittedName>
        <fullName evidence="2">Uncharacterized protein</fullName>
    </submittedName>
</protein>
<feature type="region of interest" description="Disordered" evidence="1">
    <location>
        <begin position="1"/>
        <end position="36"/>
    </location>
</feature>
<evidence type="ECO:0000256" key="1">
    <source>
        <dbReference type="SAM" id="MobiDB-lite"/>
    </source>
</evidence>
<feature type="compositionally biased region" description="Gly residues" evidence="1">
    <location>
        <begin position="22"/>
        <end position="36"/>
    </location>
</feature>
<reference evidence="3" key="1">
    <citation type="journal article" date="2005" name="Nature">
        <title>The map-based sequence of the rice genome.</title>
        <authorList>
            <consortium name="International rice genome sequencing project (IRGSP)"/>
            <person name="Matsumoto T."/>
            <person name="Wu J."/>
            <person name="Kanamori H."/>
            <person name="Katayose Y."/>
            <person name="Fujisawa M."/>
            <person name="Namiki N."/>
            <person name="Mizuno H."/>
            <person name="Yamamoto K."/>
            <person name="Antonio B.A."/>
            <person name="Baba T."/>
            <person name="Sakata K."/>
            <person name="Nagamura Y."/>
            <person name="Aoki H."/>
            <person name="Arikawa K."/>
            <person name="Arita K."/>
            <person name="Bito T."/>
            <person name="Chiden Y."/>
            <person name="Fujitsuka N."/>
            <person name="Fukunaka R."/>
            <person name="Hamada M."/>
            <person name="Harada C."/>
            <person name="Hayashi A."/>
            <person name="Hijishita S."/>
            <person name="Honda M."/>
            <person name="Hosokawa S."/>
            <person name="Ichikawa Y."/>
            <person name="Idonuma A."/>
            <person name="Iijima M."/>
            <person name="Ikeda M."/>
            <person name="Ikeno M."/>
            <person name="Ito K."/>
            <person name="Ito S."/>
            <person name="Ito T."/>
            <person name="Ito Y."/>
            <person name="Ito Y."/>
            <person name="Iwabuchi A."/>
            <person name="Kamiya K."/>
            <person name="Karasawa W."/>
            <person name="Kurita K."/>
            <person name="Katagiri S."/>
            <person name="Kikuta A."/>
            <person name="Kobayashi H."/>
            <person name="Kobayashi N."/>
            <person name="Machita K."/>
            <person name="Maehara T."/>
            <person name="Masukawa M."/>
            <person name="Mizubayashi T."/>
            <person name="Mukai Y."/>
            <person name="Nagasaki H."/>
            <person name="Nagata Y."/>
            <person name="Naito S."/>
            <person name="Nakashima M."/>
            <person name="Nakama Y."/>
            <person name="Nakamichi Y."/>
            <person name="Nakamura M."/>
            <person name="Meguro A."/>
            <person name="Negishi M."/>
            <person name="Ohta I."/>
            <person name="Ohta T."/>
            <person name="Okamoto M."/>
            <person name="Ono N."/>
            <person name="Saji S."/>
            <person name="Sakaguchi M."/>
            <person name="Sakai K."/>
            <person name="Shibata M."/>
            <person name="Shimokawa T."/>
            <person name="Song J."/>
            <person name="Takazaki Y."/>
            <person name="Terasawa K."/>
            <person name="Tsugane M."/>
            <person name="Tsuji K."/>
            <person name="Ueda S."/>
            <person name="Waki K."/>
            <person name="Yamagata H."/>
            <person name="Yamamoto M."/>
            <person name="Yamamoto S."/>
            <person name="Yamane H."/>
            <person name="Yoshiki S."/>
            <person name="Yoshihara R."/>
            <person name="Yukawa K."/>
            <person name="Zhong H."/>
            <person name="Yano M."/>
            <person name="Yuan Q."/>
            <person name="Ouyang S."/>
            <person name="Liu J."/>
            <person name="Jones K.M."/>
            <person name="Gansberger K."/>
            <person name="Moffat K."/>
            <person name="Hill J."/>
            <person name="Bera J."/>
            <person name="Fadrosh D."/>
            <person name="Jin S."/>
            <person name="Johri S."/>
            <person name="Kim M."/>
            <person name="Overton L."/>
            <person name="Reardon M."/>
            <person name="Tsitrin T."/>
            <person name="Vuong H."/>
            <person name="Weaver B."/>
            <person name="Ciecko A."/>
            <person name="Tallon L."/>
            <person name="Jackson J."/>
            <person name="Pai G."/>
            <person name="Aken S.V."/>
            <person name="Utterback T."/>
            <person name="Reidmuller S."/>
            <person name="Feldblyum T."/>
            <person name="Hsiao J."/>
            <person name="Zismann V."/>
            <person name="Iobst S."/>
            <person name="de Vazeille A.R."/>
            <person name="Buell C.R."/>
            <person name="Ying K."/>
            <person name="Li Y."/>
            <person name="Lu T."/>
            <person name="Huang Y."/>
            <person name="Zhao Q."/>
            <person name="Feng Q."/>
            <person name="Zhang L."/>
            <person name="Zhu J."/>
            <person name="Weng Q."/>
            <person name="Mu J."/>
            <person name="Lu Y."/>
            <person name="Fan D."/>
            <person name="Liu Y."/>
            <person name="Guan J."/>
            <person name="Zhang Y."/>
            <person name="Yu S."/>
            <person name="Liu X."/>
            <person name="Zhang Y."/>
            <person name="Hong G."/>
            <person name="Han B."/>
            <person name="Choisne N."/>
            <person name="Demange N."/>
            <person name="Orjeda G."/>
            <person name="Samain S."/>
            <person name="Cattolico L."/>
            <person name="Pelletier E."/>
            <person name="Couloux A."/>
            <person name="Segurens B."/>
            <person name="Wincker P."/>
            <person name="D'Hont A."/>
            <person name="Scarpelli C."/>
            <person name="Weissenbach J."/>
            <person name="Salanoubat M."/>
            <person name="Quetier F."/>
            <person name="Yu Y."/>
            <person name="Kim H.R."/>
            <person name="Rambo T."/>
            <person name="Currie J."/>
            <person name="Collura K."/>
            <person name="Luo M."/>
            <person name="Yang T."/>
            <person name="Ammiraju J.S.S."/>
            <person name="Engler F."/>
            <person name="Soderlund C."/>
            <person name="Wing R.A."/>
            <person name="Palmer L.E."/>
            <person name="de la Bastide M."/>
            <person name="Spiegel L."/>
            <person name="Nascimento L."/>
            <person name="Zutavern T."/>
            <person name="O'Shaughnessy A."/>
            <person name="Dike S."/>
            <person name="Dedhia N."/>
            <person name="Preston R."/>
            <person name="Balija V."/>
            <person name="McCombie W.R."/>
            <person name="Chow T."/>
            <person name="Chen H."/>
            <person name="Chung M."/>
            <person name="Chen C."/>
            <person name="Shaw J."/>
            <person name="Wu H."/>
            <person name="Hsiao K."/>
            <person name="Chao Y."/>
            <person name="Chu M."/>
            <person name="Cheng C."/>
            <person name="Hour A."/>
            <person name="Lee P."/>
            <person name="Lin S."/>
            <person name="Lin Y."/>
            <person name="Liou J."/>
            <person name="Liu S."/>
            <person name="Hsing Y."/>
            <person name="Raghuvanshi S."/>
            <person name="Mohanty A."/>
            <person name="Bharti A.K."/>
            <person name="Gaur A."/>
            <person name="Gupta V."/>
            <person name="Kumar D."/>
            <person name="Ravi V."/>
            <person name="Vij S."/>
            <person name="Kapur A."/>
            <person name="Khurana P."/>
            <person name="Khurana P."/>
            <person name="Khurana J.P."/>
            <person name="Tyagi A.K."/>
            <person name="Gaikwad K."/>
            <person name="Singh A."/>
            <person name="Dalal V."/>
            <person name="Srivastava S."/>
            <person name="Dixit A."/>
            <person name="Pal A.K."/>
            <person name="Ghazi I.A."/>
            <person name="Yadav M."/>
            <person name="Pandit A."/>
            <person name="Bhargava A."/>
            <person name="Sureshbabu K."/>
            <person name="Batra K."/>
            <person name="Sharma T.R."/>
            <person name="Mohapatra T."/>
            <person name="Singh N.K."/>
            <person name="Messing J."/>
            <person name="Nelson A.B."/>
            <person name="Fuks G."/>
            <person name="Kavchok S."/>
            <person name="Keizer G."/>
            <person name="Linton E."/>
            <person name="Llaca V."/>
            <person name="Song R."/>
            <person name="Tanyolac B."/>
            <person name="Young S."/>
            <person name="Ho-Il K."/>
            <person name="Hahn J.H."/>
            <person name="Sangsakoo G."/>
            <person name="Vanavichit A."/>
            <person name="de Mattos Luiz.A.T."/>
            <person name="Zimmer P.D."/>
            <person name="Malone G."/>
            <person name="Dellagostin O."/>
            <person name="de Oliveira A.C."/>
            <person name="Bevan M."/>
            <person name="Bancroft I."/>
            <person name="Minx P."/>
            <person name="Cordum H."/>
            <person name="Wilson R."/>
            <person name="Cheng Z."/>
            <person name="Jin W."/>
            <person name="Jiang J."/>
            <person name="Leong S.A."/>
            <person name="Iwama H."/>
            <person name="Gojobori T."/>
            <person name="Itoh T."/>
            <person name="Niimura Y."/>
            <person name="Fujii Y."/>
            <person name="Habara T."/>
            <person name="Sakai H."/>
            <person name="Sato Y."/>
            <person name="Wilson G."/>
            <person name="Kumar K."/>
            <person name="McCouch S."/>
            <person name="Juretic N."/>
            <person name="Hoen D."/>
            <person name="Wright S."/>
            <person name="Bruskiewich R."/>
            <person name="Bureau T."/>
            <person name="Miyao A."/>
            <person name="Hirochika H."/>
            <person name="Nishikawa T."/>
            <person name="Kadowaki K."/>
            <person name="Sugiura M."/>
            <person name="Burr B."/>
            <person name="Sasaki T."/>
        </authorList>
    </citation>
    <scope>NUCLEOTIDE SEQUENCE [LARGE SCALE GENOMIC DNA]</scope>
    <source>
        <strain evidence="3">cv. Nipponbare</strain>
    </source>
</reference>
<accession>Q5Z5H8</accession>
<organism evidence="2 3">
    <name type="scientific">Oryza sativa subsp. japonica</name>
    <name type="common">Rice</name>
    <dbReference type="NCBI Taxonomy" id="39947"/>
    <lineage>
        <taxon>Eukaryota</taxon>
        <taxon>Viridiplantae</taxon>
        <taxon>Streptophyta</taxon>
        <taxon>Embryophyta</taxon>
        <taxon>Tracheophyta</taxon>
        <taxon>Spermatophyta</taxon>
        <taxon>Magnoliopsida</taxon>
        <taxon>Liliopsida</taxon>
        <taxon>Poales</taxon>
        <taxon>Poaceae</taxon>
        <taxon>BOP clade</taxon>
        <taxon>Oryzoideae</taxon>
        <taxon>Oryzeae</taxon>
        <taxon>Oryzinae</taxon>
        <taxon>Oryza</taxon>
        <taxon>Oryza sativa</taxon>
    </lineage>
</organism>
<proteinExistence type="predicted"/>
<gene>
    <name evidence="2" type="primary">OSJNBa0031J07.27</name>
</gene>
<evidence type="ECO:0000313" key="3">
    <source>
        <dbReference type="Proteomes" id="UP000000763"/>
    </source>
</evidence>
<dbReference type="EMBL" id="AP005688">
    <property type="protein sequence ID" value="BAD62076.1"/>
    <property type="molecule type" value="Genomic_DNA"/>
</dbReference>